<comment type="caution">
    <text evidence="2">The sequence shown here is derived from an EMBL/GenBank/DDBJ whole genome shotgun (WGS) entry which is preliminary data.</text>
</comment>
<organism evidence="2 3">
    <name type="scientific">Acacia crassicarpa</name>
    <name type="common">northern wattle</name>
    <dbReference type="NCBI Taxonomy" id="499986"/>
    <lineage>
        <taxon>Eukaryota</taxon>
        <taxon>Viridiplantae</taxon>
        <taxon>Streptophyta</taxon>
        <taxon>Embryophyta</taxon>
        <taxon>Tracheophyta</taxon>
        <taxon>Spermatophyta</taxon>
        <taxon>Magnoliopsida</taxon>
        <taxon>eudicotyledons</taxon>
        <taxon>Gunneridae</taxon>
        <taxon>Pentapetalae</taxon>
        <taxon>rosids</taxon>
        <taxon>fabids</taxon>
        <taxon>Fabales</taxon>
        <taxon>Fabaceae</taxon>
        <taxon>Caesalpinioideae</taxon>
        <taxon>mimosoid clade</taxon>
        <taxon>Acacieae</taxon>
        <taxon>Acacia</taxon>
    </lineage>
</organism>
<dbReference type="EMBL" id="JAWXYG010000012">
    <property type="protein sequence ID" value="KAK4257362.1"/>
    <property type="molecule type" value="Genomic_DNA"/>
</dbReference>
<proteinExistence type="predicted"/>
<protein>
    <submittedName>
        <fullName evidence="2">Uncharacterized protein</fullName>
    </submittedName>
</protein>
<accession>A0AAE1M8C1</accession>
<keyword evidence="1" id="KW-0812">Transmembrane</keyword>
<gene>
    <name evidence="2" type="ORF">QN277_006959</name>
</gene>
<evidence type="ECO:0000256" key="1">
    <source>
        <dbReference type="SAM" id="Phobius"/>
    </source>
</evidence>
<dbReference type="AlphaFoldDB" id="A0AAE1M8C1"/>
<evidence type="ECO:0000313" key="2">
    <source>
        <dbReference type="EMBL" id="KAK4257362.1"/>
    </source>
</evidence>
<name>A0AAE1M8C1_9FABA</name>
<keyword evidence="1" id="KW-1133">Transmembrane helix</keyword>
<sequence>MNWIKWIELLLYGIQICIVVGVCLMILSPIGGLRTIIVEAKTYKFYS</sequence>
<dbReference type="Proteomes" id="UP001293593">
    <property type="component" value="Unassembled WGS sequence"/>
</dbReference>
<feature type="transmembrane region" description="Helical" evidence="1">
    <location>
        <begin position="6"/>
        <end position="27"/>
    </location>
</feature>
<keyword evidence="1" id="KW-0472">Membrane</keyword>
<keyword evidence="3" id="KW-1185">Reference proteome</keyword>
<evidence type="ECO:0000313" key="3">
    <source>
        <dbReference type="Proteomes" id="UP001293593"/>
    </source>
</evidence>
<reference evidence="2" key="1">
    <citation type="submission" date="2023-10" db="EMBL/GenBank/DDBJ databases">
        <title>Chromosome-level genome of the transformable northern wattle, Acacia crassicarpa.</title>
        <authorList>
            <person name="Massaro I."/>
            <person name="Sinha N.R."/>
            <person name="Poethig S."/>
            <person name="Leichty A.R."/>
        </authorList>
    </citation>
    <scope>NUCLEOTIDE SEQUENCE</scope>
    <source>
        <strain evidence="2">Acra3RX</strain>
        <tissue evidence="2">Leaf</tissue>
    </source>
</reference>